<reference evidence="2 3" key="1">
    <citation type="submission" date="2014-04" db="EMBL/GenBank/DDBJ databases">
        <authorList>
            <consortium name="DOE Joint Genome Institute"/>
            <person name="Kuo A."/>
            <person name="Kohler A."/>
            <person name="Nagy L.G."/>
            <person name="Floudas D."/>
            <person name="Copeland A."/>
            <person name="Barry K.W."/>
            <person name="Cichocki N."/>
            <person name="Veneault-Fourrey C."/>
            <person name="LaButti K."/>
            <person name="Lindquist E.A."/>
            <person name="Lipzen A."/>
            <person name="Lundell T."/>
            <person name="Morin E."/>
            <person name="Murat C."/>
            <person name="Sun H."/>
            <person name="Tunlid A."/>
            <person name="Henrissat B."/>
            <person name="Grigoriev I.V."/>
            <person name="Hibbett D.S."/>
            <person name="Martin F."/>
            <person name="Nordberg H.P."/>
            <person name="Cantor M.N."/>
            <person name="Hua S.X."/>
        </authorList>
    </citation>
    <scope>NUCLEOTIDE SEQUENCE [LARGE SCALE GENOMIC DNA]</scope>
    <source>
        <strain evidence="2 3">LaAM-08-1</strain>
    </source>
</reference>
<name>A0A0C9XPB0_9AGAR</name>
<dbReference type="InterPro" id="IPR019734">
    <property type="entry name" value="TPR_rpt"/>
</dbReference>
<sequence>MKTPSAVSTAFSGTLHAPLPMQTSGSKSVMFTNNTKTTSARPYLDSSDAQSWDLLGRAYMAGQKYNKAYEAYQQPVYRDGRNPTFWFQ</sequence>
<evidence type="ECO:0000313" key="3">
    <source>
        <dbReference type="Proteomes" id="UP000054477"/>
    </source>
</evidence>
<evidence type="ECO:0000256" key="1">
    <source>
        <dbReference type="PROSITE-ProRule" id="PRU00339"/>
    </source>
</evidence>
<evidence type="ECO:0000313" key="2">
    <source>
        <dbReference type="EMBL" id="KIK06961.1"/>
    </source>
</evidence>
<keyword evidence="3" id="KW-1185">Reference proteome</keyword>
<protein>
    <submittedName>
        <fullName evidence="2">Uncharacterized protein</fullName>
    </submittedName>
</protein>
<organism evidence="2 3">
    <name type="scientific">Laccaria amethystina LaAM-08-1</name>
    <dbReference type="NCBI Taxonomy" id="1095629"/>
    <lineage>
        <taxon>Eukaryota</taxon>
        <taxon>Fungi</taxon>
        <taxon>Dikarya</taxon>
        <taxon>Basidiomycota</taxon>
        <taxon>Agaricomycotina</taxon>
        <taxon>Agaricomycetes</taxon>
        <taxon>Agaricomycetidae</taxon>
        <taxon>Agaricales</taxon>
        <taxon>Agaricineae</taxon>
        <taxon>Hydnangiaceae</taxon>
        <taxon>Laccaria</taxon>
    </lineage>
</organism>
<dbReference type="SUPFAM" id="SSF48452">
    <property type="entry name" value="TPR-like"/>
    <property type="match status" value="1"/>
</dbReference>
<dbReference type="PROSITE" id="PS50005">
    <property type="entry name" value="TPR"/>
    <property type="match status" value="1"/>
</dbReference>
<keyword evidence="1" id="KW-0802">TPR repeat</keyword>
<accession>A0A0C9XPB0</accession>
<proteinExistence type="predicted"/>
<dbReference type="AlphaFoldDB" id="A0A0C9XPB0"/>
<feature type="repeat" description="TPR" evidence="1">
    <location>
        <begin position="49"/>
        <end position="82"/>
    </location>
</feature>
<gene>
    <name evidence="2" type="ORF">K443DRAFT_2750</name>
</gene>
<dbReference type="STRING" id="1095629.A0A0C9XPB0"/>
<dbReference type="OrthoDB" id="3019660at2759"/>
<dbReference type="HOGENOM" id="CLU_2469438_0_0_1"/>
<dbReference type="EMBL" id="KN838550">
    <property type="protein sequence ID" value="KIK06961.1"/>
    <property type="molecule type" value="Genomic_DNA"/>
</dbReference>
<dbReference type="InterPro" id="IPR011990">
    <property type="entry name" value="TPR-like_helical_dom_sf"/>
</dbReference>
<reference evidence="3" key="2">
    <citation type="submission" date="2015-01" db="EMBL/GenBank/DDBJ databases">
        <title>Evolutionary Origins and Diversification of the Mycorrhizal Mutualists.</title>
        <authorList>
            <consortium name="DOE Joint Genome Institute"/>
            <consortium name="Mycorrhizal Genomics Consortium"/>
            <person name="Kohler A."/>
            <person name="Kuo A."/>
            <person name="Nagy L.G."/>
            <person name="Floudas D."/>
            <person name="Copeland A."/>
            <person name="Barry K.W."/>
            <person name="Cichocki N."/>
            <person name="Veneault-Fourrey C."/>
            <person name="LaButti K."/>
            <person name="Lindquist E.A."/>
            <person name="Lipzen A."/>
            <person name="Lundell T."/>
            <person name="Morin E."/>
            <person name="Murat C."/>
            <person name="Riley R."/>
            <person name="Ohm R."/>
            <person name="Sun H."/>
            <person name="Tunlid A."/>
            <person name="Henrissat B."/>
            <person name="Grigoriev I.V."/>
            <person name="Hibbett D.S."/>
            <person name="Martin F."/>
        </authorList>
    </citation>
    <scope>NUCLEOTIDE SEQUENCE [LARGE SCALE GENOMIC DNA]</scope>
    <source>
        <strain evidence="3">LaAM-08-1</strain>
    </source>
</reference>
<dbReference type="Gene3D" id="1.25.40.10">
    <property type="entry name" value="Tetratricopeptide repeat domain"/>
    <property type="match status" value="1"/>
</dbReference>
<dbReference type="Proteomes" id="UP000054477">
    <property type="component" value="Unassembled WGS sequence"/>
</dbReference>